<dbReference type="Proteomes" id="UP000654257">
    <property type="component" value="Unassembled WGS sequence"/>
</dbReference>
<sequence>MTRAQNRTDVTDRILASARVQLAEIGPAALSLRAVARDIGMVSSAVYRYVASRDELLTALIVQCYDELGAAAEQGDSLHDRDDVRGRWMSVCGAIRTWANAHPHEYALLYGSPVPGYVAPDNTIAPATRTTMVLVEIVVDAHRGDEAARETGGVVYEGAREFIRNDYRVRTGDDVDFIDDALVMRTLSAWTTIFGTISFERFGHLVGSVTDYAAFYDDVVADLAERLGV</sequence>
<proteinExistence type="predicted"/>
<dbReference type="InterPro" id="IPR025996">
    <property type="entry name" value="MT1864/Rv1816-like_C"/>
</dbReference>
<dbReference type="InterPro" id="IPR009057">
    <property type="entry name" value="Homeodomain-like_sf"/>
</dbReference>
<evidence type="ECO:0000259" key="5">
    <source>
        <dbReference type="PROSITE" id="PS50977"/>
    </source>
</evidence>
<dbReference type="Pfam" id="PF13305">
    <property type="entry name" value="TetR_C_33"/>
    <property type="match status" value="1"/>
</dbReference>
<feature type="DNA-binding region" description="H-T-H motif" evidence="4">
    <location>
        <begin position="31"/>
        <end position="50"/>
    </location>
</feature>
<gene>
    <name evidence="6" type="ORF">GCM10007304_40200</name>
</gene>
<feature type="domain" description="HTH tetR-type" evidence="5">
    <location>
        <begin position="8"/>
        <end position="68"/>
    </location>
</feature>
<comment type="caution">
    <text evidence="6">The sequence shown here is derived from an EMBL/GenBank/DDBJ whole genome shotgun (WGS) entry which is preliminary data.</text>
</comment>
<dbReference type="GO" id="GO:0003677">
    <property type="term" value="F:DNA binding"/>
    <property type="evidence" value="ECO:0007669"/>
    <property type="project" value="UniProtKB-UniRule"/>
</dbReference>
<name>A0A917LGH8_9NOCA</name>
<keyword evidence="2 4" id="KW-0238">DNA-binding</keyword>
<dbReference type="InterPro" id="IPR001647">
    <property type="entry name" value="HTH_TetR"/>
</dbReference>
<keyword evidence="3" id="KW-0804">Transcription</keyword>
<evidence type="ECO:0000313" key="7">
    <source>
        <dbReference type="Proteomes" id="UP000654257"/>
    </source>
</evidence>
<dbReference type="RefSeq" id="WP_188546696.1">
    <property type="nucleotide sequence ID" value="NZ_BMCU01000005.1"/>
</dbReference>
<reference evidence="6" key="1">
    <citation type="journal article" date="2014" name="Int. J. Syst. Evol. Microbiol.">
        <title>Complete genome sequence of Corynebacterium casei LMG S-19264T (=DSM 44701T), isolated from a smear-ripened cheese.</title>
        <authorList>
            <consortium name="US DOE Joint Genome Institute (JGI-PGF)"/>
            <person name="Walter F."/>
            <person name="Albersmeier A."/>
            <person name="Kalinowski J."/>
            <person name="Ruckert C."/>
        </authorList>
    </citation>
    <scope>NUCLEOTIDE SEQUENCE</scope>
    <source>
        <strain evidence="6">CCM 7905</strain>
    </source>
</reference>
<dbReference type="AlphaFoldDB" id="A0A917LGH8"/>
<evidence type="ECO:0000256" key="1">
    <source>
        <dbReference type="ARBA" id="ARBA00023015"/>
    </source>
</evidence>
<dbReference type="Pfam" id="PF00440">
    <property type="entry name" value="TetR_N"/>
    <property type="match status" value="1"/>
</dbReference>
<evidence type="ECO:0000256" key="2">
    <source>
        <dbReference type="ARBA" id="ARBA00023125"/>
    </source>
</evidence>
<dbReference type="SUPFAM" id="SSF48498">
    <property type="entry name" value="Tetracyclin repressor-like, C-terminal domain"/>
    <property type="match status" value="1"/>
</dbReference>
<accession>A0A917LGH8</accession>
<dbReference type="PROSITE" id="PS50977">
    <property type="entry name" value="HTH_TETR_2"/>
    <property type="match status" value="1"/>
</dbReference>
<protein>
    <submittedName>
        <fullName evidence="6">TetR family transcriptional regulator</fullName>
    </submittedName>
</protein>
<evidence type="ECO:0000256" key="4">
    <source>
        <dbReference type="PROSITE-ProRule" id="PRU00335"/>
    </source>
</evidence>
<reference evidence="6" key="2">
    <citation type="submission" date="2020-09" db="EMBL/GenBank/DDBJ databases">
        <authorList>
            <person name="Sun Q."/>
            <person name="Sedlacek I."/>
        </authorList>
    </citation>
    <scope>NUCLEOTIDE SEQUENCE</scope>
    <source>
        <strain evidence="6">CCM 7905</strain>
    </source>
</reference>
<dbReference type="EMBL" id="BMCU01000005">
    <property type="protein sequence ID" value="GGG22348.1"/>
    <property type="molecule type" value="Genomic_DNA"/>
</dbReference>
<dbReference type="Gene3D" id="1.10.357.10">
    <property type="entry name" value="Tetracycline Repressor, domain 2"/>
    <property type="match status" value="1"/>
</dbReference>
<dbReference type="SUPFAM" id="SSF46689">
    <property type="entry name" value="Homeodomain-like"/>
    <property type="match status" value="1"/>
</dbReference>
<dbReference type="InterPro" id="IPR036271">
    <property type="entry name" value="Tet_transcr_reg_TetR-rel_C_sf"/>
</dbReference>
<evidence type="ECO:0000313" key="6">
    <source>
        <dbReference type="EMBL" id="GGG22348.1"/>
    </source>
</evidence>
<organism evidence="6 7">
    <name type="scientific">Rhodococcoides trifolii</name>
    <dbReference type="NCBI Taxonomy" id="908250"/>
    <lineage>
        <taxon>Bacteria</taxon>
        <taxon>Bacillati</taxon>
        <taxon>Actinomycetota</taxon>
        <taxon>Actinomycetes</taxon>
        <taxon>Mycobacteriales</taxon>
        <taxon>Nocardiaceae</taxon>
        <taxon>Rhodococcoides</taxon>
    </lineage>
</organism>
<evidence type="ECO:0000256" key="3">
    <source>
        <dbReference type="ARBA" id="ARBA00023163"/>
    </source>
</evidence>
<keyword evidence="1" id="KW-0805">Transcription regulation</keyword>
<keyword evidence="7" id="KW-1185">Reference proteome</keyword>